<keyword evidence="4" id="KW-1185">Reference proteome</keyword>
<accession>A0A9X1L0G1</accession>
<proteinExistence type="predicted"/>
<dbReference type="InterPro" id="IPR009282">
    <property type="entry name" value="DUF937"/>
</dbReference>
<dbReference type="Proteomes" id="UP001139409">
    <property type="component" value="Unassembled WGS sequence"/>
</dbReference>
<dbReference type="EMBL" id="JAIXNE010000002">
    <property type="protein sequence ID" value="MCA6074619.1"/>
    <property type="molecule type" value="Genomic_DNA"/>
</dbReference>
<dbReference type="AlphaFoldDB" id="A0A9X1L0G1"/>
<name>A0A9X1L0G1_9BACT</name>
<dbReference type="Pfam" id="PF06078">
    <property type="entry name" value="DUF937"/>
    <property type="match status" value="2"/>
</dbReference>
<dbReference type="EMBL" id="JAIXNE010000003">
    <property type="protein sequence ID" value="MCA6075796.1"/>
    <property type="molecule type" value="Genomic_DNA"/>
</dbReference>
<reference evidence="2" key="1">
    <citation type="submission" date="2021-09" db="EMBL/GenBank/DDBJ databases">
        <title>Fulvivirga sp. isolated from coastal sediment.</title>
        <authorList>
            <person name="Yu H."/>
        </authorList>
    </citation>
    <scope>NUCLEOTIDE SEQUENCE</scope>
    <source>
        <strain evidence="2">1062</strain>
    </source>
</reference>
<organism evidence="2 4">
    <name type="scientific">Fulvivirga sedimenti</name>
    <dbReference type="NCBI Taxonomy" id="2879465"/>
    <lineage>
        <taxon>Bacteria</taxon>
        <taxon>Pseudomonadati</taxon>
        <taxon>Bacteroidota</taxon>
        <taxon>Cytophagia</taxon>
        <taxon>Cytophagales</taxon>
        <taxon>Fulvivirgaceae</taxon>
        <taxon>Fulvivirga</taxon>
    </lineage>
</organism>
<evidence type="ECO:0000313" key="3">
    <source>
        <dbReference type="EMBL" id="MCA6076924.1"/>
    </source>
</evidence>
<comment type="caution">
    <text evidence="2">The sequence shown here is derived from an EMBL/GenBank/DDBJ whole genome shotgun (WGS) entry which is preliminary data.</text>
</comment>
<gene>
    <name evidence="1" type="ORF">LDX50_07045</name>
    <name evidence="2" type="ORF">LDX50_13015</name>
    <name evidence="3" type="ORF">LDX50_18735</name>
</gene>
<evidence type="ECO:0000313" key="2">
    <source>
        <dbReference type="EMBL" id="MCA6075796.1"/>
    </source>
</evidence>
<evidence type="ECO:0000313" key="1">
    <source>
        <dbReference type="EMBL" id="MCA6074619.1"/>
    </source>
</evidence>
<protein>
    <submittedName>
        <fullName evidence="2">DUF937 domain-containing protein</fullName>
    </submittedName>
</protein>
<sequence>MLDDLIKSLDGDVGKQLTNLGIPSDKTSDVLSMATSALTDQFQQNAKSGDMSGMLNLFNGNQAIGSSSLVDGMVGNFASQIASKLGISPEIAKSAAAMLIPMLLSKLDSSTPSSGLTEDHLSQILGGEQSMGGITDALKGLFN</sequence>
<dbReference type="RefSeq" id="WP_225697732.1">
    <property type="nucleotide sequence ID" value="NZ_JAIXNE010000002.1"/>
</dbReference>
<evidence type="ECO:0000313" key="4">
    <source>
        <dbReference type="Proteomes" id="UP001139409"/>
    </source>
</evidence>
<dbReference type="EMBL" id="JAIXNE010000004">
    <property type="protein sequence ID" value="MCA6076924.1"/>
    <property type="molecule type" value="Genomic_DNA"/>
</dbReference>